<gene>
    <name evidence="1" type="ORF">LEP1GSC063_1812</name>
</gene>
<comment type="caution">
    <text evidence="1">The sequence shown here is derived from an EMBL/GenBank/DDBJ whole genome shotgun (WGS) entry which is preliminary data.</text>
</comment>
<reference evidence="1 2" key="1">
    <citation type="submission" date="2013-01" db="EMBL/GenBank/DDBJ databases">
        <authorList>
            <person name="Harkins D.M."/>
            <person name="Durkin A.S."/>
            <person name="Brinkac L.M."/>
            <person name="Haft D.H."/>
            <person name="Selengut J.D."/>
            <person name="Sanka R."/>
            <person name="DePew J."/>
            <person name="Purushe J."/>
            <person name="Hartskeerl R.A."/>
            <person name="Ahmed A."/>
            <person name="van der Linden H."/>
            <person name="Goris M.G.A."/>
            <person name="Vinetz J.M."/>
            <person name="Sutton G.G."/>
            <person name="Nierman W.C."/>
            <person name="Fouts D.E."/>
        </authorList>
    </citation>
    <scope>NUCLEOTIDE SEQUENCE [LARGE SCALE GENOMIC DNA]</scope>
    <source>
        <strain evidence="1 2">MAVJ 401</strain>
    </source>
</reference>
<evidence type="ECO:0000313" key="1">
    <source>
        <dbReference type="EMBL" id="EMN22688.1"/>
    </source>
</evidence>
<dbReference type="AlphaFoldDB" id="M6JSS8"/>
<evidence type="ECO:0000313" key="2">
    <source>
        <dbReference type="Proteomes" id="UP000012106"/>
    </source>
</evidence>
<name>M6JSS8_9LEPT</name>
<organism evidence="1 2">
    <name type="scientific">Leptospira santarosai serovar Arenal str. MAVJ 401</name>
    <dbReference type="NCBI Taxonomy" id="1049976"/>
    <lineage>
        <taxon>Bacteria</taxon>
        <taxon>Pseudomonadati</taxon>
        <taxon>Spirochaetota</taxon>
        <taxon>Spirochaetia</taxon>
        <taxon>Leptospirales</taxon>
        <taxon>Leptospiraceae</taxon>
        <taxon>Leptospira</taxon>
    </lineage>
</organism>
<protein>
    <submittedName>
        <fullName evidence="1">Uncharacterized protein</fullName>
    </submittedName>
</protein>
<proteinExistence type="predicted"/>
<sequence length="65" mass="7825">MIFNKIHFFKILGQILNFIFCILKKIMFLQTEGVFSTLLNSLNHMITRFRNTLFSICKRNFSLMF</sequence>
<accession>M6JSS8</accession>
<dbReference type="Proteomes" id="UP000012106">
    <property type="component" value="Unassembled WGS sequence"/>
</dbReference>
<dbReference type="EMBL" id="AHMU02000022">
    <property type="protein sequence ID" value="EMN22688.1"/>
    <property type="molecule type" value="Genomic_DNA"/>
</dbReference>